<keyword evidence="5" id="KW-0472">Membrane</keyword>
<dbReference type="AlphaFoldDB" id="A0A9P6MN91"/>
<sequence length="445" mass="50350">MSQHTSGAKPRPEVLIIGAGIAGLTLAILLEQIDIPYHIFERAAEVKPLGSAMSFTASIFPALEQLGIYEEFKKVSKAYTHVDFYNADLKMMGNIPTDQGVLISGYEYLIFCRPRFYEILLKRVPEQKISFKKKVLRTEEKEGKIHIHFSDNTSYTGDVLVGADGAYSGVRKSMYKKMDEKGILPKTDLEEFTINYTTIVGVATPSDPEKYPKLKEGYSSFNQIIYGDGGNCYVITLSNNQISWGFGVQLSNSILKEAHFRNSEWAPEINDTTLGRYRNFPCPVGGTMGELFDATPKELISKVFIEEKMFKTCYYSRSVLIGDAWHKEHNMQFKTISLANCIYGMKDSSLQSINSAFGKYYNQRYRRNEATFNESAAFAKILNGQRIIRNLVLKLLTHWKLDSSIRKDLAYRPQVAWLSLIENRGNGPVLPQEFEESNSGCPIVV</sequence>
<dbReference type="Proteomes" id="UP000703661">
    <property type="component" value="Unassembled WGS sequence"/>
</dbReference>
<comment type="caution">
    <text evidence="7">The sequence shown here is derived from an EMBL/GenBank/DDBJ whole genome shotgun (WGS) entry which is preliminary data.</text>
</comment>
<dbReference type="InterPro" id="IPR036188">
    <property type="entry name" value="FAD/NAD-bd_sf"/>
</dbReference>
<protein>
    <recommendedName>
        <fullName evidence="6">FAD-binding domain-containing protein</fullName>
    </recommendedName>
</protein>
<keyword evidence="5" id="KW-0812">Transmembrane</keyword>
<feature type="transmembrane region" description="Helical" evidence="5">
    <location>
        <begin position="12"/>
        <end position="30"/>
    </location>
</feature>
<evidence type="ECO:0000256" key="3">
    <source>
        <dbReference type="ARBA" id="ARBA00022827"/>
    </source>
</evidence>
<dbReference type="SUPFAM" id="SSF51905">
    <property type="entry name" value="FAD/NAD(P)-binding domain"/>
    <property type="match status" value="1"/>
</dbReference>
<dbReference type="InterPro" id="IPR050562">
    <property type="entry name" value="FAD_mOase_fung"/>
</dbReference>
<evidence type="ECO:0000313" key="8">
    <source>
        <dbReference type="Proteomes" id="UP000703661"/>
    </source>
</evidence>
<keyword evidence="3" id="KW-0274">FAD</keyword>
<accession>A0A9P6MN91</accession>
<dbReference type="EMBL" id="JAAAID010002070">
    <property type="protein sequence ID" value="KAG0008046.1"/>
    <property type="molecule type" value="Genomic_DNA"/>
</dbReference>
<evidence type="ECO:0000256" key="5">
    <source>
        <dbReference type="SAM" id="Phobius"/>
    </source>
</evidence>
<keyword evidence="8" id="KW-1185">Reference proteome</keyword>
<dbReference type="Pfam" id="PF01494">
    <property type="entry name" value="FAD_binding_3"/>
    <property type="match status" value="1"/>
</dbReference>
<evidence type="ECO:0000256" key="1">
    <source>
        <dbReference type="ARBA" id="ARBA00007992"/>
    </source>
</evidence>
<dbReference type="PRINTS" id="PR00420">
    <property type="entry name" value="RNGMNOXGNASE"/>
</dbReference>
<dbReference type="PANTHER" id="PTHR47356">
    <property type="entry name" value="FAD-DEPENDENT MONOOXYGENASE ASQG-RELATED"/>
    <property type="match status" value="1"/>
</dbReference>
<keyword evidence="4" id="KW-0560">Oxidoreductase</keyword>
<proteinExistence type="inferred from homology"/>
<comment type="similarity">
    <text evidence="1">Belongs to the paxM FAD-dependent monooxygenase family.</text>
</comment>
<dbReference type="PANTHER" id="PTHR47356:SF2">
    <property type="entry name" value="FAD-BINDING DOMAIN-CONTAINING PROTEIN-RELATED"/>
    <property type="match status" value="1"/>
</dbReference>
<dbReference type="InterPro" id="IPR002938">
    <property type="entry name" value="FAD-bd"/>
</dbReference>
<gene>
    <name evidence="7" type="ORF">BGZ80_003926</name>
</gene>
<evidence type="ECO:0000259" key="6">
    <source>
        <dbReference type="Pfam" id="PF01494"/>
    </source>
</evidence>
<evidence type="ECO:0000256" key="2">
    <source>
        <dbReference type="ARBA" id="ARBA00022630"/>
    </source>
</evidence>
<organism evidence="7 8">
    <name type="scientific">Entomortierella chlamydospora</name>
    <dbReference type="NCBI Taxonomy" id="101097"/>
    <lineage>
        <taxon>Eukaryota</taxon>
        <taxon>Fungi</taxon>
        <taxon>Fungi incertae sedis</taxon>
        <taxon>Mucoromycota</taxon>
        <taxon>Mortierellomycotina</taxon>
        <taxon>Mortierellomycetes</taxon>
        <taxon>Mortierellales</taxon>
        <taxon>Mortierellaceae</taxon>
        <taxon>Entomortierella</taxon>
    </lineage>
</organism>
<evidence type="ECO:0000313" key="7">
    <source>
        <dbReference type="EMBL" id="KAG0008046.1"/>
    </source>
</evidence>
<reference evidence="7" key="1">
    <citation type="journal article" date="2020" name="Fungal Divers.">
        <title>Resolving the Mortierellaceae phylogeny through synthesis of multi-gene phylogenetics and phylogenomics.</title>
        <authorList>
            <person name="Vandepol N."/>
            <person name="Liber J."/>
            <person name="Desiro A."/>
            <person name="Na H."/>
            <person name="Kennedy M."/>
            <person name="Barry K."/>
            <person name="Grigoriev I.V."/>
            <person name="Miller A.N."/>
            <person name="O'Donnell K."/>
            <person name="Stajich J.E."/>
            <person name="Bonito G."/>
        </authorList>
    </citation>
    <scope>NUCLEOTIDE SEQUENCE</scope>
    <source>
        <strain evidence="7">NRRL 2769</strain>
    </source>
</reference>
<dbReference type="Gene3D" id="3.50.50.60">
    <property type="entry name" value="FAD/NAD(P)-binding domain"/>
    <property type="match status" value="1"/>
</dbReference>
<evidence type="ECO:0000256" key="4">
    <source>
        <dbReference type="ARBA" id="ARBA00023002"/>
    </source>
</evidence>
<keyword evidence="2" id="KW-0285">Flavoprotein</keyword>
<name>A0A9P6MN91_9FUNG</name>
<feature type="domain" description="FAD-binding" evidence="6">
    <location>
        <begin position="13"/>
        <end position="180"/>
    </location>
</feature>
<keyword evidence="5" id="KW-1133">Transmembrane helix</keyword>
<dbReference type="GO" id="GO:0004497">
    <property type="term" value="F:monooxygenase activity"/>
    <property type="evidence" value="ECO:0007669"/>
    <property type="project" value="InterPro"/>
</dbReference>
<dbReference type="GO" id="GO:0071949">
    <property type="term" value="F:FAD binding"/>
    <property type="evidence" value="ECO:0007669"/>
    <property type="project" value="InterPro"/>
</dbReference>